<dbReference type="EMBL" id="LN714478">
    <property type="protein sequence ID" value="CEL65360.1"/>
    <property type="molecule type" value="Genomic_DNA"/>
</dbReference>
<evidence type="ECO:0000313" key="2">
    <source>
        <dbReference type="EMBL" id="CEL65360.1"/>
    </source>
</evidence>
<feature type="compositionally biased region" description="Basic residues" evidence="1">
    <location>
        <begin position="1"/>
        <end position="17"/>
    </location>
</feature>
<sequence>MDTQKTTKKGSQSRRSGKGAQAAKASGRTENQQEPTTPTAASTKRSSHKKLNEQASVQPGT</sequence>
<name>A0A0F7U9Q6_NEOCL</name>
<feature type="region of interest" description="Disordered" evidence="1">
    <location>
        <begin position="1"/>
        <end position="61"/>
    </location>
</feature>
<reference evidence="2" key="1">
    <citation type="journal article" date="2015" name="PLoS ONE">
        <title>Comprehensive Evaluation of Toxoplasma gondii VEG and Neospora caninum LIV Genomes with Tachyzoite Stage Transcriptome and Proteome Defines Novel Transcript Features.</title>
        <authorList>
            <person name="Ramaprasad A."/>
            <person name="Mourier T."/>
            <person name="Naeem R."/>
            <person name="Malas T.B."/>
            <person name="Moussa E."/>
            <person name="Panigrahi A."/>
            <person name="Vermont S.J."/>
            <person name="Otto T.D."/>
            <person name="Wastling J."/>
            <person name="Pain A."/>
        </authorList>
    </citation>
    <scope>NUCLEOTIDE SEQUENCE</scope>
    <source>
        <strain evidence="2">Liverpool</strain>
    </source>
</reference>
<protein>
    <submittedName>
        <fullName evidence="2">Uncharacterized protein</fullName>
    </submittedName>
</protein>
<proteinExistence type="predicted"/>
<feature type="compositionally biased region" description="Polar residues" evidence="1">
    <location>
        <begin position="29"/>
        <end position="44"/>
    </location>
</feature>
<gene>
    <name evidence="2" type="ORF">BN1204_012125</name>
</gene>
<dbReference type="AlphaFoldDB" id="A0A0F7U9Q6"/>
<feature type="compositionally biased region" description="Low complexity" evidence="1">
    <location>
        <begin position="18"/>
        <end position="28"/>
    </location>
</feature>
<accession>A0A0F7U9Q6</accession>
<organism evidence="2">
    <name type="scientific">Neospora caninum (strain Liverpool)</name>
    <dbReference type="NCBI Taxonomy" id="572307"/>
    <lineage>
        <taxon>Eukaryota</taxon>
        <taxon>Sar</taxon>
        <taxon>Alveolata</taxon>
        <taxon>Apicomplexa</taxon>
        <taxon>Conoidasida</taxon>
        <taxon>Coccidia</taxon>
        <taxon>Eucoccidiorida</taxon>
        <taxon>Eimeriorina</taxon>
        <taxon>Sarcocystidae</taxon>
        <taxon>Neospora</taxon>
    </lineage>
</organism>
<evidence type="ECO:0000256" key="1">
    <source>
        <dbReference type="SAM" id="MobiDB-lite"/>
    </source>
</evidence>